<gene>
    <name evidence="2" type="ORF">FEE40_00950</name>
</gene>
<accession>A0AAE6WE21</accession>
<organism evidence="2 3">
    <name type="scientific">Ligilactobacillus murinus</name>
    <dbReference type="NCBI Taxonomy" id="1622"/>
    <lineage>
        <taxon>Bacteria</taxon>
        <taxon>Bacillati</taxon>
        <taxon>Bacillota</taxon>
        <taxon>Bacilli</taxon>
        <taxon>Lactobacillales</taxon>
        <taxon>Lactobacillaceae</taxon>
        <taxon>Ligilactobacillus</taxon>
    </lineage>
</organism>
<dbReference type="RefSeq" id="WP_163588142.1">
    <property type="nucleotide sequence ID" value="NZ_CP040852.1"/>
</dbReference>
<reference evidence="2 3" key="1">
    <citation type="journal article" date="2019" name="Nat. Med.">
        <title>Preventing dysbiosis of the neonatal mouse intestinal microbiome protects against late-onset sepsis.</title>
        <authorList>
            <person name="Singer J.R."/>
            <person name="Blosser E.G."/>
            <person name="Zindl C.L."/>
            <person name="Silberger D.J."/>
            <person name="Conlan S."/>
            <person name="Laufer V.A."/>
            <person name="DiToro D."/>
            <person name="Deming C."/>
            <person name="Kumar R."/>
            <person name="Morrow C.D."/>
            <person name="Segre J.A."/>
            <person name="Gray M.J."/>
            <person name="Randolph D.A."/>
            <person name="Weaver C.T."/>
        </authorList>
    </citation>
    <scope>NUCLEOTIDE SEQUENCE [LARGE SCALE GENOMIC DNA]</scope>
    <source>
        <strain evidence="2 3">V10</strain>
    </source>
</reference>
<dbReference type="Pfam" id="PF01935">
    <property type="entry name" value="DUF87"/>
    <property type="match status" value="1"/>
</dbReference>
<dbReference type="PANTHER" id="PTHR42957:SF1">
    <property type="entry name" value="HELICASE MJ1565-RELATED"/>
    <property type="match status" value="1"/>
</dbReference>
<keyword evidence="2" id="KW-0547">Nucleotide-binding</keyword>
<keyword evidence="2" id="KW-0067">ATP-binding</keyword>
<dbReference type="SUPFAM" id="SSF52540">
    <property type="entry name" value="P-loop containing nucleoside triphosphate hydrolases"/>
    <property type="match status" value="1"/>
</dbReference>
<proteinExistence type="predicted"/>
<evidence type="ECO:0000256" key="1">
    <source>
        <dbReference type="SAM" id="MobiDB-lite"/>
    </source>
</evidence>
<evidence type="ECO:0000313" key="2">
    <source>
        <dbReference type="EMBL" id="QIA88874.1"/>
    </source>
</evidence>
<dbReference type="InterPro" id="IPR008571">
    <property type="entry name" value="HerA-like"/>
</dbReference>
<dbReference type="Gene3D" id="3.40.50.300">
    <property type="entry name" value="P-loop containing nucleotide triphosphate hydrolases"/>
    <property type="match status" value="2"/>
</dbReference>
<dbReference type="GO" id="GO:0005524">
    <property type="term" value="F:ATP binding"/>
    <property type="evidence" value="ECO:0007669"/>
    <property type="project" value="UniProtKB-KW"/>
</dbReference>
<dbReference type="PANTHER" id="PTHR42957">
    <property type="entry name" value="HELICASE MJ1565-RELATED"/>
    <property type="match status" value="1"/>
</dbReference>
<dbReference type="AlphaFoldDB" id="A0AAE6WE21"/>
<sequence>MKNEVVTDFDKLPINNGPQNLLQNYQNALQVVDDVVTKNYVTNLESLEVVPLDKWNLRENLDQNVRLFKVTEMVYEKEEFATYKFTSVFNTLAATNSSVFVILDSNGIKTDFYMGIRCDDPERTASSVRKTLMNSLAGQFPGAKTEYYDNQQTIDLLNGFSADSIATVSCVADNREESLNENATFVQGLEKLVLSMSGQKYTGVIIASSATVDQIKATRAEYENLYSQLSPMASIQLNYGKSTNVGVTESFSDSESKSYTEGTSSTKATSESFSNGSSDSYSISKENTTAKVLKGLGVASGAIGAVLAPVTGGISAAVGMPLQLAAMAATKVETETHGSSTSHTKGTSESFGENHSTTSGQSKTVTHGNNLSEGNSNALTLVAHDKRIENILARIDRQLERIDEFESLGMYGCAAYFMSDDQVTSEIAASTYKAIVGGRDSGIESSAVNVWGNQTPSKTKMIGQYVRNFMHPVFKYQRNEAIEVTPCVMVSGEELAIHMGLPRKSVAGFPVIEHADFAKEVVNYDGVVTKKDINLGKIFNMGKTYDNPVWLDSESLAMHTFITGSTGSGKSNTTYELVRQAHSRNLKFLIIEPTKGEYKNIFGNWKDVNVYESNSAYAKPLRINPFRFPKDIHVLEHIDRLVEIFNVCWPMYAAMPAVLKDAILCAYGSCGWNLATSKNRYGSQYFPDFTDLLRELERVIETSAYSEEVKSNYKGSLLTRVKSLTNGLNETLFSADEISEQKLFDENTIIDLSRIGSSETKSLIMGILVMRLSEYRMSTTSEMNSHLKHITVLEEAHNILKRTSTEQNPENPNLDGKSVEMIANAIAEMRTYGEGFVIVDQSPSAVDISAIRNTNTKIVLRLPDSIDRESVGKSAGLKDEQIDEIARLPKGVAVVYQNDWVEPVLCKINKFNGKESRYKYTAVRHIDTKVIQLNEYLLKMLLKDRVNEAEKIKLARVEELLPSAKLPARRKIVVKELLKNYRNDGSEKKEFSIATRADKVWELLELSQRIEQLARARSVADLDSEIVNIIREQAPSLDAKYILAATQLIVRKSSSDVFEESAIYNAWVTELKKKGNVIYG</sequence>
<dbReference type="EMBL" id="CP040852">
    <property type="protein sequence ID" value="QIA88874.1"/>
    <property type="molecule type" value="Genomic_DNA"/>
</dbReference>
<protein>
    <submittedName>
        <fullName evidence="2">ATP-binding protein</fullName>
    </submittedName>
</protein>
<feature type="compositionally biased region" description="Polar residues" evidence="1">
    <location>
        <begin position="351"/>
        <end position="374"/>
    </location>
</feature>
<feature type="region of interest" description="Disordered" evidence="1">
    <location>
        <begin position="333"/>
        <end position="374"/>
    </location>
</feature>
<feature type="region of interest" description="Disordered" evidence="1">
    <location>
        <begin position="249"/>
        <end position="282"/>
    </location>
</feature>
<name>A0AAE6WE21_9LACO</name>
<evidence type="ECO:0000313" key="3">
    <source>
        <dbReference type="Proteomes" id="UP000463931"/>
    </source>
</evidence>
<feature type="compositionally biased region" description="Low complexity" evidence="1">
    <location>
        <begin position="337"/>
        <end position="350"/>
    </location>
</feature>
<dbReference type="InterPro" id="IPR002789">
    <property type="entry name" value="HerA_central"/>
</dbReference>
<dbReference type="InterPro" id="IPR027417">
    <property type="entry name" value="P-loop_NTPase"/>
</dbReference>
<dbReference type="Proteomes" id="UP000463931">
    <property type="component" value="Chromosome"/>
</dbReference>